<organism evidence="3 4">
    <name type="scientific">Paramuricea clavata</name>
    <name type="common">Red gorgonian</name>
    <name type="synonym">Violescent sea-whip</name>
    <dbReference type="NCBI Taxonomy" id="317549"/>
    <lineage>
        <taxon>Eukaryota</taxon>
        <taxon>Metazoa</taxon>
        <taxon>Cnidaria</taxon>
        <taxon>Anthozoa</taxon>
        <taxon>Octocorallia</taxon>
        <taxon>Malacalcyonacea</taxon>
        <taxon>Plexauridae</taxon>
        <taxon>Paramuricea</taxon>
    </lineage>
</organism>
<keyword evidence="1" id="KW-0175">Coiled coil</keyword>
<gene>
    <name evidence="3" type="ORF">PACLA_8A034253</name>
</gene>
<evidence type="ECO:0000313" key="3">
    <source>
        <dbReference type="EMBL" id="CAB3991186.1"/>
    </source>
</evidence>
<feature type="compositionally biased region" description="Polar residues" evidence="2">
    <location>
        <begin position="143"/>
        <end position="157"/>
    </location>
</feature>
<feature type="compositionally biased region" description="Low complexity" evidence="2">
    <location>
        <begin position="162"/>
        <end position="217"/>
    </location>
</feature>
<feature type="compositionally biased region" description="Polar residues" evidence="2">
    <location>
        <begin position="106"/>
        <end position="130"/>
    </location>
</feature>
<keyword evidence="4" id="KW-1185">Reference proteome</keyword>
<dbReference type="AlphaFoldDB" id="A0A6S7GNT3"/>
<sequence length="377" mass="42597">MTEVTKEALNEAKKKRRCAKSSVTRAGNGLDYLLKNERPIPEVEESLANLEDLYKKLVEKHDEYIQLVDGDEEFATEEEWIEDCQQRFMQIRIRTKDYLKDKSEGQFENETNPETGLVPNQTETTVSDNGQQEHDGIPGSGQGPSHQGESPSHQDQPPTHEGQPPSHQGQPPSHQGQPPSHQGQPPSHQGQPPSHQGQTPSHQGQPPTHQGQPPTHQGQEHNSPSSSECAQSISNVQPVCGFKMEKQKMPRFSGDGKPLELIKGIGTDYDGAWQYLDSIYGDPRYVSDQVTQDLSKFRPLKEGEDSRFSDLVHLVKRSFNTMKGVGKPHDMDNNHMLSLIEQKMCVEDRKIWARELNWKGMKSQQAYKVSLLGWRRK</sequence>
<name>A0A6S7GNT3_PARCT</name>
<evidence type="ECO:0000256" key="1">
    <source>
        <dbReference type="SAM" id="Coils"/>
    </source>
</evidence>
<evidence type="ECO:0000256" key="2">
    <source>
        <dbReference type="SAM" id="MobiDB-lite"/>
    </source>
</evidence>
<feature type="coiled-coil region" evidence="1">
    <location>
        <begin position="40"/>
        <end position="67"/>
    </location>
</feature>
<accession>A0A6S7GNT3</accession>
<dbReference type="Proteomes" id="UP001152795">
    <property type="component" value="Unassembled WGS sequence"/>
</dbReference>
<protein>
    <submittedName>
        <fullName evidence="3">Uncharacterized protein</fullName>
    </submittedName>
</protein>
<feature type="compositionally biased region" description="Polar residues" evidence="2">
    <location>
        <begin position="220"/>
        <end position="230"/>
    </location>
</feature>
<reference evidence="3" key="1">
    <citation type="submission" date="2020-04" db="EMBL/GenBank/DDBJ databases">
        <authorList>
            <person name="Alioto T."/>
            <person name="Alioto T."/>
            <person name="Gomez Garrido J."/>
        </authorList>
    </citation>
    <scope>NUCLEOTIDE SEQUENCE</scope>
    <source>
        <strain evidence="3">A484AB</strain>
    </source>
</reference>
<evidence type="ECO:0000313" key="4">
    <source>
        <dbReference type="Proteomes" id="UP001152795"/>
    </source>
</evidence>
<proteinExistence type="predicted"/>
<feature type="region of interest" description="Disordered" evidence="2">
    <location>
        <begin position="103"/>
        <end position="230"/>
    </location>
</feature>
<comment type="caution">
    <text evidence="3">The sequence shown here is derived from an EMBL/GenBank/DDBJ whole genome shotgun (WGS) entry which is preliminary data.</text>
</comment>
<dbReference type="EMBL" id="CACRXK020001803">
    <property type="protein sequence ID" value="CAB3991186.1"/>
    <property type="molecule type" value="Genomic_DNA"/>
</dbReference>